<feature type="transmembrane region" description="Helical" evidence="1">
    <location>
        <begin position="258"/>
        <end position="279"/>
    </location>
</feature>
<keyword evidence="1" id="KW-0472">Membrane</keyword>
<evidence type="ECO:0000256" key="1">
    <source>
        <dbReference type="SAM" id="Phobius"/>
    </source>
</evidence>
<feature type="signal peptide" evidence="2">
    <location>
        <begin position="1"/>
        <end position="31"/>
    </location>
</feature>
<keyword evidence="4" id="KW-1185">Reference proteome</keyword>
<feature type="chain" id="PRO_5030627935" evidence="2">
    <location>
        <begin position="32"/>
        <end position="291"/>
    </location>
</feature>
<evidence type="ECO:0000256" key="2">
    <source>
        <dbReference type="SAM" id="SignalP"/>
    </source>
</evidence>
<evidence type="ECO:0000313" key="3">
    <source>
        <dbReference type="EMBL" id="MBA9004606.1"/>
    </source>
</evidence>
<dbReference type="EMBL" id="JACJII010000001">
    <property type="protein sequence ID" value="MBA9004606.1"/>
    <property type="molecule type" value="Genomic_DNA"/>
</dbReference>
<evidence type="ECO:0000313" key="4">
    <source>
        <dbReference type="Proteomes" id="UP000539313"/>
    </source>
</evidence>
<dbReference type="RefSeq" id="WP_182706015.1">
    <property type="nucleotide sequence ID" value="NZ_JACJII010000001.1"/>
</dbReference>
<reference evidence="3 4" key="1">
    <citation type="submission" date="2020-08" db="EMBL/GenBank/DDBJ databases">
        <title>Sequencing the genomes of 1000 actinobacteria strains.</title>
        <authorList>
            <person name="Klenk H.-P."/>
        </authorList>
    </citation>
    <scope>NUCLEOTIDE SEQUENCE [LARGE SCALE GENOMIC DNA]</scope>
    <source>
        <strain evidence="3 4">DSM 45823</strain>
    </source>
</reference>
<protein>
    <submittedName>
        <fullName evidence="3">Uncharacterized protein</fullName>
    </submittedName>
</protein>
<proteinExistence type="predicted"/>
<keyword evidence="1" id="KW-0812">Transmembrane</keyword>
<dbReference type="AlphaFoldDB" id="A0A7W3R9A7"/>
<gene>
    <name evidence="3" type="ORF">HNR21_003488</name>
</gene>
<organism evidence="3 4">
    <name type="scientific">Thermomonospora cellulosilytica</name>
    <dbReference type="NCBI Taxonomy" id="1411118"/>
    <lineage>
        <taxon>Bacteria</taxon>
        <taxon>Bacillati</taxon>
        <taxon>Actinomycetota</taxon>
        <taxon>Actinomycetes</taxon>
        <taxon>Streptosporangiales</taxon>
        <taxon>Thermomonosporaceae</taxon>
        <taxon>Thermomonospora</taxon>
    </lineage>
</organism>
<comment type="caution">
    <text evidence="3">The sequence shown here is derived from an EMBL/GenBank/DDBJ whole genome shotgun (WGS) entry which is preliminary data.</text>
</comment>
<dbReference type="Proteomes" id="UP000539313">
    <property type="component" value="Unassembled WGS sequence"/>
</dbReference>
<keyword evidence="2" id="KW-0732">Signal</keyword>
<sequence length="291" mass="29208">MRIIRLAATGTACGAAALTLLAPTVPARAQAAPAAPKATTTFPEGFRPGYNLVIEVTGCEQAPTSRGLRNEIFAEDPGFQKAEDGDGWTAIGGTRRDLQAGRTYRTEFRCGGLGGETFPLQITVPGSAGGGPGGGATGSPSPGGGFEFGFDKVKLSTRKVVAGGTMGFTVTCPTTVTAESAAFAEAPEFTRKGQVSKGTATFAQTLPSIVKIKVTCAGHGHVEYSTEPAEEALGEGGPKIPVGAPNTGGGVAERGPGAVAYGGAAAVLLAAAGTGVLTLRRRRAAGSVEKD</sequence>
<keyword evidence="1" id="KW-1133">Transmembrane helix</keyword>
<accession>A0A7W3R9A7</accession>
<name>A0A7W3R9A7_9ACTN</name>